<dbReference type="GO" id="GO:0005634">
    <property type="term" value="C:nucleus"/>
    <property type="evidence" value="ECO:0007669"/>
    <property type="project" value="UniProtKB-SubCell"/>
</dbReference>
<dbReference type="HAMAP" id="MF_01963">
    <property type="entry name" value="MTAP"/>
    <property type="match status" value="1"/>
</dbReference>
<feature type="binding site" evidence="4">
    <location>
        <begin position="228"/>
        <end position="230"/>
    </location>
    <ligand>
        <name>substrate</name>
    </ligand>
</feature>
<dbReference type="EMBL" id="PYSW02000008">
    <property type="protein sequence ID" value="KAG2388966.1"/>
    <property type="molecule type" value="Genomic_DNA"/>
</dbReference>
<dbReference type="PANTHER" id="PTHR42679:SF2">
    <property type="entry name" value="S-METHYL-5'-THIOADENOSINE PHOSPHORYLASE"/>
    <property type="match status" value="1"/>
</dbReference>
<dbReference type="CDD" id="cd09010">
    <property type="entry name" value="MTAP_SsMTAPII_like_MTIP"/>
    <property type="match status" value="1"/>
</dbReference>
<comment type="pathway">
    <text evidence="4">Amino-acid biosynthesis; L-methionine biosynthesis via salvage pathway; S-methyl-5-thio-alpha-D-ribose 1-phosphate from S-methyl-5'-thioadenosine (phosphorylase route): step 1/1.</text>
</comment>
<comment type="catalytic activity">
    <reaction evidence="4">
        <text>S-methyl-5'-thioadenosine + phosphate = 5-(methylsulfanyl)-alpha-D-ribose 1-phosphate + adenine</text>
        <dbReference type="Rhea" id="RHEA:11852"/>
        <dbReference type="ChEBI" id="CHEBI:16708"/>
        <dbReference type="ChEBI" id="CHEBI:17509"/>
        <dbReference type="ChEBI" id="CHEBI:43474"/>
        <dbReference type="ChEBI" id="CHEBI:58533"/>
        <dbReference type="EC" id="2.4.2.28"/>
    </reaction>
</comment>
<evidence type="ECO:0000256" key="1">
    <source>
        <dbReference type="ARBA" id="ARBA00022676"/>
    </source>
</evidence>
<feature type="binding site" evidence="4">
    <location>
        <begin position="68"/>
        <end position="69"/>
    </location>
    <ligand>
        <name>phosphate</name>
        <dbReference type="ChEBI" id="CHEBI:43474"/>
    </ligand>
</feature>
<dbReference type="InterPro" id="IPR035994">
    <property type="entry name" value="Nucleoside_phosphorylase_sf"/>
</dbReference>
<name>A0AA88GV47_NAELO</name>
<feature type="binding site" evidence="4">
    <location>
        <position position="205"/>
    </location>
    <ligand>
        <name>phosphate</name>
        <dbReference type="ChEBI" id="CHEBI:43474"/>
    </ligand>
</feature>
<evidence type="ECO:0000256" key="4">
    <source>
        <dbReference type="HAMAP-Rule" id="MF_03155"/>
    </source>
</evidence>
<keyword evidence="7" id="KW-1185">Reference proteome</keyword>
<proteinExistence type="inferred from homology"/>
<sequence length="304" mass="33719">MAQHTVNNMDLSQYPKVDLAFIGGTGLSKVEGLSHIQTVEPFETPFGKPSSPIVIGHINNLCVAFLARHGLSHSIQPTDVPYRANIYALKMLGASYLVSFGAVGSLQEELAPKHFVVVDQFIDRTKFRQSENTFYDSEGLVAHVSFGEPTCKELSQLVLQSCQQISEIPRVHSSGTYVCMEGPCFSSRAESKMYRMWGGSIIGMTCLQEAKLAREAEMAFACVAMVTDYDAWKDDAEPVTVEEVVKILHDNGDNGRRVIQHVAANFNKFESSAHSAMKYSLLKPASSLSDDLKKKYHAILHKYY</sequence>
<comment type="function">
    <text evidence="4">Catalyzes the reversible phosphorylation of S-methyl-5'-thioadenosine (MTA) to adenine and 5-methylthioribose-1-phosphate. Involved in the breakdown of MTA, a major by-product of polyamine biosynthesis. Responsible for the first step in the methionine salvage pathway after MTA has been generated from S-adenosylmethionine. Has broad substrate specificity with 6-aminopurine nucleosides as preferred substrates.</text>
</comment>
<dbReference type="GO" id="GO:0019509">
    <property type="term" value="P:L-methionine salvage from methylthioadenosine"/>
    <property type="evidence" value="ECO:0007669"/>
    <property type="project" value="UniProtKB-UniRule"/>
</dbReference>
<dbReference type="Pfam" id="PF01048">
    <property type="entry name" value="PNP_UDP_1"/>
    <property type="match status" value="1"/>
</dbReference>
<dbReference type="RefSeq" id="XP_044552958.1">
    <property type="nucleotide sequence ID" value="XM_044690345.1"/>
</dbReference>
<reference evidence="6 7" key="1">
    <citation type="journal article" date="2018" name="BMC Genomics">
        <title>The genome of Naegleria lovaniensis, the basis for a comparative approach to unravel pathogenicity factors of the human pathogenic amoeba N. fowleri.</title>
        <authorList>
            <person name="Liechti N."/>
            <person name="Schurch N."/>
            <person name="Bruggmann R."/>
            <person name="Wittwer M."/>
        </authorList>
    </citation>
    <scope>NUCLEOTIDE SEQUENCE [LARGE SCALE GENOMIC DNA]</scope>
    <source>
        <strain evidence="6 7">ATCC 30569</strain>
    </source>
</reference>
<keyword evidence="4" id="KW-0963">Cytoplasm</keyword>
<dbReference type="GO" id="GO:0006166">
    <property type="term" value="P:purine ribonucleoside salvage"/>
    <property type="evidence" value="ECO:0007669"/>
    <property type="project" value="UniProtKB-KW"/>
</dbReference>
<dbReference type="Gene3D" id="3.40.50.1580">
    <property type="entry name" value="Nucleoside phosphorylase domain"/>
    <property type="match status" value="1"/>
</dbReference>
<evidence type="ECO:0000313" key="6">
    <source>
        <dbReference type="EMBL" id="KAG2388966.1"/>
    </source>
</evidence>
<dbReference type="NCBIfam" id="TIGR01694">
    <property type="entry name" value="MTAP"/>
    <property type="match status" value="1"/>
</dbReference>
<evidence type="ECO:0000259" key="5">
    <source>
        <dbReference type="Pfam" id="PF01048"/>
    </source>
</evidence>
<feature type="site" description="Important for substrate specificity" evidence="4">
    <location>
        <position position="241"/>
    </location>
</feature>
<gene>
    <name evidence="6" type="ORF">C9374_014366</name>
</gene>
<comment type="subunit">
    <text evidence="4">Homotrimer.</text>
</comment>
<feature type="binding site" evidence="4">
    <location>
        <position position="25"/>
    </location>
    <ligand>
        <name>phosphate</name>
        <dbReference type="ChEBI" id="CHEBI:43474"/>
    </ligand>
</feature>
<keyword evidence="1 4" id="KW-0328">Glycosyltransferase</keyword>
<keyword evidence="3 4" id="KW-0660">Purine salvage</keyword>
<comment type="similarity">
    <text evidence="4">Belongs to the PNP/MTAP phosphorylase family. MTAP subfamily.</text>
</comment>
<comment type="caution">
    <text evidence="6">The sequence shown here is derived from an EMBL/GenBank/DDBJ whole genome shotgun (WGS) entry which is preliminary data.</text>
</comment>
<feature type="site" description="Important for substrate specificity" evidence="4">
    <location>
        <position position="186"/>
    </location>
</feature>
<dbReference type="GO" id="GO:0005829">
    <property type="term" value="C:cytosol"/>
    <property type="evidence" value="ECO:0007669"/>
    <property type="project" value="TreeGrafter"/>
</dbReference>
<dbReference type="InterPro" id="IPR010044">
    <property type="entry name" value="MTAP"/>
</dbReference>
<dbReference type="SUPFAM" id="SSF53167">
    <property type="entry name" value="Purine and uridine phosphorylases"/>
    <property type="match status" value="1"/>
</dbReference>
<dbReference type="GeneID" id="68106819"/>
<dbReference type="Proteomes" id="UP000816034">
    <property type="component" value="Unassembled WGS sequence"/>
</dbReference>
<evidence type="ECO:0000313" key="7">
    <source>
        <dbReference type="Proteomes" id="UP000816034"/>
    </source>
</evidence>
<dbReference type="AlphaFoldDB" id="A0AA88GV47"/>
<keyword evidence="4" id="KW-0539">Nucleus</keyword>
<protein>
    <recommendedName>
        <fullName evidence="4">S-methyl-5'-thioadenosine phosphorylase</fullName>
        <ecNumber evidence="4">2.4.2.28</ecNumber>
    </recommendedName>
    <alternativeName>
        <fullName evidence="4">5'-methylthioadenosine phosphorylase</fullName>
        <shortName evidence="4">MTA phosphorylase</shortName>
        <shortName evidence="4">MTAP</shortName>
        <shortName evidence="4">MTAPase</shortName>
    </alternativeName>
</protein>
<organism evidence="6 7">
    <name type="scientific">Naegleria lovaniensis</name>
    <name type="common">Amoeba</name>
    <dbReference type="NCBI Taxonomy" id="51637"/>
    <lineage>
        <taxon>Eukaryota</taxon>
        <taxon>Discoba</taxon>
        <taxon>Heterolobosea</taxon>
        <taxon>Tetramitia</taxon>
        <taxon>Eutetramitia</taxon>
        <taxon>Vahlkampfiidae</taxon>
        <taxon>Naegleria</taxon>
    </lineage>
</organism>
<comment type="subcellular location">
    <subcellularLocation>
        <location evidence="4">Cytoplasm</location>
    </subcellularLocation>
    <subcellularLocation>
        <location evidence="4">Nucleus</location>
    </subcellularLocation>
</comment>
<dbReference type="GO" id="GO:0017061">
    <property type="term" value="F:S-methyl-5-thioadenosine phosphorylase activity"/>
    <property type="evidence" value="ECO:0007669"/>
    <property type="project" value="UniProtKB-UniRule"/>
</dbReference>
<evidence type="ECO:0000256" key="2">
    <source>
        <dbReference type="ARBA" id="ARBA00022679"/>
    </source>
</evidence>
<dbReference type="InterPro" id="IPR000845">
    <property type="entry name" value="Nucleoside_phosphorylase_d"/>
</dbReference>
<dbReference type="EC" id="2.4.2.28" evidence="4"/>
<comment type="caution">
    <text evidence="4">Lacks conserved residue(s) required for the propagation of feature annotation.</text>
</comment>
<feature type="domain" description="Nucleoside phosphorylase" evidence="5">
    <location>
        <begin position="19"/>
        <end position="262"/>
    </location>
</feature>
<accession>A0AA88GV47</accession>
<evidence type="ECO:0000256" key="3">
    <source>
        <dbReference type="ARBA" id="ARBA00022726"/>
    </source>
</evidence>
<feature type="binding site" evidence="4">
    <location>
        <position position="204"/>
    </location>
    <ligand>
        <name>substrate</name>
    </ligand>
</feature>
<dbReference type="PANTHER" id="PTHR42679">
    <property type="entry name" value="S-METHYL-5'-THIOADENOSINE PHOSPHORYLASE"/>
    <property type="match status" value="1"/>
</dbReference>
<keyword evidence="2 4" id="KW-0808">Transferase</keyword>